<dbReference type="GO" id="GO:0016020">
    <property type="term" value="C:membrane"/>
    <property type="evidence" value="ECO:0007669"/>
    <property type="project" value="UniProtKB-SubCell"/>
</dbReference>
<feature type="region of interest" description="Disordered" evidence="6">
    <location>
        <begin position="414"/>
        <end position="488"/>
    </location>
</feature>
<feature type="domain" description="PKD/Chitinase" evidence="8">
    <location>
        <begin position="128"/>
        <end position="219"/>
    </location>
</feature>
<keyword evidence="4 7" id="KW-0472">Membrane</keyword>
<keyword evidence="2 7" id="KW-0812">Transmembrane</keyword>
<dbReference type="AlphaFoldDB" id="A0A3B4BKN8"/>
<evidence type="ECO:0000256" key="6">
    <source>
        <dbReference type="SAM" id="MobiDB-lite"/>
    </source>
</evidence>
<dbReference type="PANTHER" id="PTHR46182:SF3">
    <property type="entry name" value="DYSLEXIA-ASSOCIATED PROTEIN KIAA0319-LIKE PROTEIN"/>
    <property type="match status" value="1"/>
</dbReference>
<dbReference type="Pfam" id="PF23620">
    <property type="entry name" value="KIAA0319"/>
    <property type="match status" value="1"/>
</dbReference>
<evidence type="ECO:0000313" key="10">
    <source>
        <dbReference type="Proteomes" id="UP000261520"/>
    </source>
</evidence>
<feature type="transmembrane region" description="Helical" evidence="7">
    <location>
        <begin position="364"/>
        <end position="389"/>
    </location>
</feature>
<evidence type="ECO:0000256" key="1">
    <source>
        <dbReference type="ARBA" id="ARBA00004370"/>
    </source>
</evidence>
<dbReference type="CDD" id="cd00146">
    <property type="entry name" value="PKD"/>
    <property type="match status" value="2"/>
</dbReference>
<dbReference type="InterPro" id="IPR029865">
    <property type="entry name" value="KIAA0319-like"/>
</dbReference>
<evidence type="ECO:0000256" key="3">
    <source>
        <dbReference type="ARBA" id="ARBA00022989"/>
    </source>
</evidence>
<evidence type="ECO:0000256" key="2">
    <source>
        <dbReference type="ARBA" id="ARBA00022692"/>
    </source>
</evidence>
<dbReference type="Pfam" id="PF22352">
    <property type="entry name" value="K319L-like_PKD"/>
    <property type="match status" value="3"/>
</dbReference>
<dbReference type="InterPro" id="IPR002049">
    <property type="entry name" value="LE_dom"/>
</dbReference>
<organism evidence="9 10">
    <name type="scientific">Periophthalmus magnuspinnatus</name>
    <dbReference type="NCBI Taxonomy" id="409849"/>
    <lineage>
        <taxon>Eukaryota</taxon>
        <taxon>Metazoa</taxon>
        <taxon>Chordata</taxon>
        <taxon>Craniata</taxon>
        <taxon>Vertebrata</taxon>
        <taxon>Euteleostomi</taxon>
        <taxon>Actinopterygii</taxon>
        <taxon>Neopterygii</taxon>
        <taxon>Teleostei</taxon>
        <taxon>Neoteleostei</taxon>
        <taxon>Acanthomorphata</taxon>
        <taxon>Gobiaria</taxon>
        <taxon>Gobiiformes</taxon>
        <taxon>Gobioidei</taxon>
        <taxon>Gobiidae</taxon>
        <taxon>Oxudercinae</taxon>
        <taxon>Periophthalmus</taxon>
    </lineage>
</organism>
<dbReference type="Gene3D" id="2.60.40.10">
    <property type="entry name" value="Immunoglobulins"/>
    <property type="match status" value="3"/>
</dbReference>
<evidence type="ECO:0000256" key="4">
    <source>
        <dbReference type="ARBA" id="ARBA00023136"/>
    </source>
</evidence>
<evidence type="ECO:0000259" key="8">
    <source>
        <dbReference type="SMART" id="SM00089"/>
    </source>
</evidence>
<keyword evidence="10" id="KW-1185">Reference proteome</keyword>
<keyword evidence="5" id="KW-0325">Glycoprotein</keyword>
<feature type="domain" description="PKD/Chitinase" evidence="8">
    <location>
        <begin position="37"/>
        <end position="122"/>
    </location>
</feature>
<dbReference type="InterPro" id="IPR013783">
    <property type="entry name" value="Ig-like_fold"/>
</dbReference>
<evidence type="ECO:0000256" key="5">
    <source>
        <dbReference type="ARBA" id="ARBA00023180"/>
    </source>
</evidence>
<keyword evidence="3 7" id="KW-1133">Transmembrane helix</keyword>
<name>A0A3B4BKN8_9GOBI</name>
<dbReference type="SMART" id="SM00089">
    <property type="entry name" value="PKD"/>
    <property type="match status" value="2"/>
</dbReference>
<dbReference type="GO" id="GO:0031410">
    <property type="term" value="C:cytoplasmic vesicle"/>
    <property type="evidence" value="ECO:0007669"/>
    <property type="project" value="TreeGrafter"/>
</dbReference>
<reference evidence="9" key="2">
    <citation type="submission" date="2025-09" db="UniProtKB">
        <authorList>
            <consortium name="Ensembl"/>
        </authorList>
    </citation>
    <scope>IDENTIFICATION</scope>
</reference>
<proteinExistence type="predicted"/>
<evidence type="ECO:0000313" key="9">
    <source>
        <dbReference type="Ensembl" id="ENSPMGP00000029005.1"/>
    </source>
</evidence>
<reference evidence="9" key="1">
    <citation type="submission" date="2025-08" db="UniProtKB">
        <authorList>
            <consortium name="Ensembl"/>
        </authorList>
    </citation>
    <scope>IDENTIFICATION</scope>
</reference>
<dbReference type="InterPro" id="IPR022409">
    <property type="entry name" value="PKD/Chitinase_dom"/>
</dbReference>
<dbReference type="Proteomes" id="UP000261520">
    <property type="component" value="Unplaced"/>
</dbReference>
<dbReference type="InterPro" id="IPR056502">
    <property type="entry name" value="KIAA0319-like_C"/>
</dbReference>
<dbReference type="STRING" id="409849.ENSPMGP00000029005"/>
<dbReference type="GO" id="GO:0005794">
    <property type="term" value="C:Golgi apparatus"/>
    <property type="evidence" value="ECO:0007669"/>
    <property type="project" value="TreeGrafter"/>
</dbReference>
<dbReference type="FunFam" id="2.60.40.10:FF:000319">
    <property type="entry name" value="Dyslexia-associated protein KIAA0319 homolog"/>
    <property type="match status" value="1"/>
</dbReference>
<dbReference type="FunFam" id="2.60.40.10:FF:000061">
    <property type="entry name" value="Dyslexia-associated protein KIAA0319 homolog"/>
    <property type="match status" value="1"/>
</dbReference>
<dbReference type="GO" id="GO:0001764">
    <property type="term" value="P:neuron migration"/>
    <property type="evidence" value="ECO:0007669"/>
    <property type="project" value="TreeGrafter"/>
</dbReference>
<sequence>MQEGDYTFKLTVTDSSGQQDSAQVTVIVQPENNMAPVADAGPEKELTLPVDRTTLDGSKSSDDQKIATYLWKGPNEVRIENADAAIATVTGLEQGTYEFTLTVTDERKLQSSDTVTVIVREEVDQPPTAHVLPSSVVSLPQSTAFLDGSHSTDDKGAVSYMWSRDDSSPSAGDVLNGSDHQAVLFLGNLVPGSYSFTLTVTDSKGQSSKAHGTVDVKPDAFERDLVELILEVPVSSVSQRQRDMLLRQVGVLLGVLDSDIIVRSISAFNEHSTRLVFLVSGGPGRPPLAGHSVALGLRNKLRKQKNEFLIFKARRVDTVICQLNCSGHGDCDSFTRRCVCQPFWMENFIRAQFGDQESNCDWSVLYVTIASFVILVGAGTLIWGLVCCCNKRKGKVRRSKSRYKILEEEEHDSLELHPPRAGKDRGLLPTAPTSSALMHSDSDMDSDEPPDPWTNGDQERGKLLRPQNGALRNGQGPARAKKQREELL</sequence>
<accession>A0A3B4BKN8</accession>
<protein>
    <recommendedName>
        <fullName evidence="8">PKD/Chitinase domain-containing protein</fullName>
    </recommendedName>
</protein>
<dbReference type="Ensembl" id="ENSPMGT00000030875.1">
    <property type="protein sequence ID" value="ENSPMGP00000029005.1"/>
    <property type="gene ID" value="ENSPMGG00000023344.1"/>
</dbReference>
<dbReference type="InterPro" id="IPR035986">
    <property type="entry name" value="PKD_dom_sf"/>
</dbReference>
<dbReference type="PANTHER" id="PTHR46182">
    <property type="entry name" value="FI19480P1"/>
    <property type="match status" value="1"/>
</dbReference>
<dbReference type="CDD" id="cd00055">
    <property type="entry name" value="EGF_Lam"/>
    <property type="match status" value="1"/>
</dbReference>
<feature type="compositionally biased region" description="Basic and acidic residues" evidence="6">
    <location>
        <begin position="414"/>
        <end position="426"/>
    </location>
</feature>
<dbReference type="SUPFAM" id="SSF49299">
    <property type="entry name" value="PKD domain"/>
    <property type="match status" value="2"/>
</dbReference>
<comment type="subcellular location">
    <subcellularLocation>
        <location evidence="1">Membrane</location>
    </subcellularLocation>
</comment>
<evidence type="ECO:0000256" key="7">
    <source>
        <dbReference type="SAM" id="Phobius"/>
    </source>
</evidence>